<feature type="transmembrane region" description="Helical" evidence="2">
    <location>
        <begin position="36"/>
        <end position="55"/>
    </location>
</feature>
<evidence type="ECO:0000313" key="4">
    <source>
        <dbReference type="Proteomes" id="UP000005143"/>
    </source>
</evidence>
<dbReference type="Proteomes" id="UP000005143">
    <property type="component" value="Unassembled WGS sequence"/>
</dbReference>
<organism evidence="3 4">
    <name type="scientific">Patulibacter medicamentivorans</name>
    <dbReference type="NCBI Taxonomy" id="1097667"/>
    <lineage>
        <taxon>Bacteria</taxon>
        <taxon>Bacillati</taxon>
        <taxon>Actinomycetota</taxon>
        <taxon>Thermoleophilia</taxon>
        <taxon>Solirubrobacterales</taxon>
        <taxon>Patulibacteraceae</taxon>
        <taxon>Patulibacter</taxon>
    </lineage>
</organism>
<protein>
    <recommendedName>
        <fullName evidence="5">Spirocyclase, AveC family</fullName>
    </recommendedName>
</protein>
<keyword evidence="2" id="KW-0472">Membrane</keyword>
<accession>H0E5P3</accession>
<proteinExistence type="predicted"/>
<comment type="caution">
    <text evidence="3">The sequence shown here is derived from an EMBL/GenBank/DDBJ whole genome shotgun (WGS) entry which is preliminary data.</text>
</comment>
<evidence type="ECO:0000313" key="3">
    <source>
        <dbReference type="EMBL" id="EHN11006.1"/>
    </source>
</evidence>
<keyword evidence="2" id="KW-0812">Transmembrane</keyword>
<reference evidence="3 4" key="1">
    <citation type="journal article" date="2013" name="Biodegradation">
        <title>Quantitative proteomic analysis of ibuprofen-degrading Patulibacter sp. strain I11.</title>
        <authorList>
            <person name="Almeida B."/>
            <person name="Kjeldal H."/>
            <person name="Lolas I."/>
            <person name="Knudsen A.D."/>
            <person name="Carvalho G."/>
            <person name="Nielsen K.L."/>
            <person name="Barreto Crespo M.T."/>
            <person name="Stensballe A."/>
            <person name="Nielsen J.L."/>
        </authorList>
    </citation>
    <scope>NUCLEOTIDE SEQUENCE [LARGE SCALE GENOMIC DNA]</scope>
    <source>
        <strain evidence="3 4">I11</strain>
    </source>
</reference>
<feature type="transmembrane region" description="Helical" evidence="2">
    <location>
        <begin position="263"/>
        <end position="281"/>
    </location>
</feature>
<feature type="region of interest" description="Disordered" evidence="1">
    <location>
        <begin position="362"/>
        <end position="385"/>
    </location>
</feature>
<dbReference type="InterPro" id="IPR033459">
    <property type="entry name" value="AveC-like"/>
</dbReference>
<feature type="transmembrane region" description="Helical" evidence="2">
    <location>
        <begin position="171"/>
        <end position="192"/>
    </location>
</feature>
<name>H0E5P3_9ACTN</name>
<feature type="transmembrane region" description="Helical" evidence="2">
    <location>
        <begin position="213"/>
        <end position="233"/>
    </location>
</feature>
<dbReference type="OrthoDB" id="4508396at2"/>
<evidence type="ECO:0000256" key="1">
    <source>
        <dbReference type="SAM" id="MobiDB-lite"/>
    </source>
</evidence>
<keyword evidence="4" id="KW-1185">Reference proteome</keyword>
<dbReference type="AlphaFoldDB" id="H0E5P3"/>
<keyword evidence="2" id="KW-1133">Transmembrane helix</keyword>
<dbReference type="RefSeq" id="WP_007574720.1">
    <property type="nucleotide sequence ID" value="NZ_AGUD01000192.1"/>
</dbReference>
<evidence type="ECO:0000256" key="2">
    <source>
        <dbReference type="SAM" id="Phobius"/>
    </source>
</evidence>
<dbReference type="EMBL" id="AGUD01000192">
    <property type="protein sequence ID" value="EHN11006.1"/>
    <property type="molecule type" value="Genomic_DNA"/>
</dbReference>
<feature type="transmembrane region" description="Helical" evidence="2">
    <location>
        <begin position="309"/>
        <end position="330"/>
    </location>
</feature>
<sequence length="385" mass="43015">MSTIDTATVPPIGGTVAPPAALAAGDPDQPAPSRRWLAVAFGVFATILGAMLAVAETGPGALRDPNPIGTHWVNGNPRANEPFLGFDYWPQLWQVVGFGGAAILLGIFGWRSWKSRQMHNGLLVTFAAGGMYFFDPFYNWLGYFPTDPRFLHIPHGTIPFWSDLAPTFEPVFFFPLYMVWLVYPALLTHWIWRRLQARAERRKGPGSWIQRHRLISLLIVCKCVTFAIDLAGFRTGTVTEAFIFSQAPGPLIDGGDTSQAQLLWEPLLFELTMMATCLLFYRDAQGRTPQRRIARRIRSFARFPRTTEFAAAWSIIAIAYVICLIGMGTLRFTGQTDKLAQPWPYEDTQVYDPDGLYEQAGHPGLKRAGDGNWNGTRPTYDGTRP</sequence>
<gene>
    <name evidence="3" type="ORF">PAI11_21400</name>
</gene>
<feature type="transmembrane region" description="Helical" evidence="2">
    <location>
        <begin position="122"/>
        <end position="141"/>
    </location>
</feature>
<evidence type="ECO:0008006" key="5">
    <source>
        <dbReference type="Google" id="ProtNLM"/>
    </source>
</evidence>
<feature type="transmembrane region" description="Helical" evidence="2">
    <location>
        <begin position="92"/>
        <end position="110"/>
    </location>
</feature>
<dbReference type="Pfam" id="PF17198">
    <property type="entry name" value="AveC_like"/>
    <property type="match status" value="1"/>
</dbReference>